<keyword evidence="2" id="KW-1185">Reference proteome</keyword>
<evidence type="ECO:0000313" key="1">
    <source>
        <dbReference type="EMBL" id="KIN07329.1"/>
    </source>
</evidence>
<protein>
    <submittedName>
        <fullName evidence="1">Uncharacterized protein</fullName>
    </submittedName>
</protein>
<organism evidence="1 2">
    <name type="scientific">Oidiodendron maius (strain Zn)</name>
    <dbReference type="NCBI Taxonomy" id="913774"/>
    <lineage>
        <taxon>Eukaryota</taxon>
        <taxon>Fungi</taxon>
        <taxon>Dikarya</taxon>
        <taxon>Ascomycota</taxon>
        <taxon>Pezizomycotina</taxon>
        <taxon>Leotiomycetes</taxon>
        <taxon>Leotiomycetes incertae sedis</taxon>
        <taxon>Myxotrichaceae</taxon>
        <taxon>Oidiodendron</taxon>
    </lineage>
</organism>
<reference evidence="1 2" key="1">
    <citation type="submission" date="2014-04" db="EMBL/GenBank/DDBJ databases">
        <authorList>
            <consortium name="DOE Joint Genome Institute"/>
            <person name="Kuo A."/>
            <person name="Martino E."/>
            <person name="Perotto S."/>
            <person name="Kohler A."/>
            <person name="Nagy L.G."/>
            <person name="Floudas D."/>
            <person name="Copeland A."/>
            <person name="Barry K.W."/>
            <person name="Cichocki N."/>
            <person name="Veneault-Fourrey C."/>
            <person name="LaButti K."/>
            <person name="Lindquist E.A."/>
            <person name="Lipzen A."/>
            <person name="Lundell T."/>
            <person name="Morin E."/>
            <person name="Murat C."/>
            <person name="Sun H."/>
            <person name="Tunlid A."/>
            <person name="Henrissat B."/>
            <person name="Grigoriev I.V."/>
            <person name="Hibbett D.S."/>
            <person name="Martin F."/>
            <person name="Nordberg H.P."/>
            <person name="Cantor M.N."/>
            <person name="Hua S.X."/>
        </authorList>
    </citation>
    <scope>NUCLEOTIDE SEQUENCE [LARGE SCALE GENOMIC DNA]</scope>
    <source>
        <strain evidence="1 2">Zn</strain>
    </source>
</reference>
<dbReference type="EMBL" id="KN832870">
    <property type="protein sequence ID" value="KIN07329.1"/>
    <property type="molecule type" value="Genomic_DNA"/>
</dbReference>
<sequence>MVVAFLPVSRTLQRKPVFSNLRQTIIFDCIIQSYWRAPIASSRVVRLLDTRLDTPVYSSGGLPQPAYPNTLFLAHSSSICKLARSGIRMDKFIYLLVTERDPTTSHSLIGGIRVNGSWCSPRDCT</sequence>
<accession>A0A0C3D7K0</accession>
<name>A0A0C3D7K0_OIDMZ</name>
<proteinExistence type="predicted"/>
<reference evidence="2" key="2">
    <citation type="submission" date="2015-01" db="EMBL/GenBank/DDBJ databases">
        <title>Evolutionary Origins and Diversification of the Mycorrhizal Mutualists.</title>
        <authorList>
            <consortium name="DOE Joint Genome Institute"/>
            <consortium name="Mycorrhizal Genomics Consortium"/>
            <person name="Kohler A."/>
            <person name="Kuo A."/>
            <person name="Nagy L.G."/>
            <person name="Floudas D."/>
            <person name="Copeland A."/>
            <person name="Barry K.W."/>
            <person name="Cichocki N."/>
            <person name="Veneault-Fourrey C."/>
            <person name="LaButti K."/>
            <person name="Lindquist E.A."/>
            <person name="Lipzen A."/>
            <person name="Lundell T."/>
            <person name="Morin E."/>
            <person name="Murat C."/>
            <person name="Riley R."/>
            <person name="Ohm R."/>
            <person name="Sun H."/>
            <person name="Tunlid A."/>
            <person name="Henrissat B."/>
            <person name="Grigoriev I.V."/>
            <person name="Hibbett D.S."/>
            <person name="Martin F."/>
        </authorList>
    </citation>
    <scope>NUCLEOTIDE SEQUENCE [LARGE SCALE GENOMIC DNA]</scope>
    <source>
        <strain evidence="2">Zn</strain>
    </source>
</reference>
<dbReference type="InParanoid" id="A0A0C3D7K0"/>
<dbReference type="Proteomes" id="UP000054321">
    <property type="component" value="Unassembled WGS sequence"/>
</dbReference>
<dbReference type="AlphaFoldDB" id="A0A0C3D7K0"/>
<evidence type="ECO:0000313" key="2">
    <source>
        <dbReference type="Proteomes" id="UP000054321"/>
    </source>
</evidence>
<gene>
    <name evidence="1" type="ORF">OIDMADRAFT_16083</name>
</gene>
<dbReference type="HOGENOM" id="CLU_1993261_0_0_1"/>